<comment type="similarity">
    <text evidence="7 8">Belongs to the peptidase S1 family. CLIP subfamily.</text>
</comment>
<evidence type="ECO:0000256" key="3">
    <source>
        <dbReference type="ARBA" id="ARBA00022801"/>
    </source>
</evidence>
<evidence type="ECO:0000259" key="9">
    <source>
        <dbReference type="PROSITE" id="PS50240"/>
    </source>
</evidence>
<accession>A0A8K0DBV8</accession>
<sequence>MYFLMMLSILLLVLISIIESHAETCITPNSETGKCISLFECPLLLSTISTQQKFYQDSVCGGTARNPMVCCGSLSTFISKQTPSTVIRNSLPTRQYCGLQHSDDYFHTVNGTVMSEFPWLALLIYHDQKHSMEIDLCRGSLINTKYVLTTGWCIDLSPNLVRLGEHHIFNKTDCLEDSYIYECSDETKDFGIEKLIQHPEFTFDKSTKALINNIGLIKLNESVMYSDYIRPICLPLSDTPKVRIGDVMFTTGWEWIVTFRNSTVDQEPSKKKAAVTVLAKEECETRYQRVGRIDESQMCGILEATERNNLKCDADKGGPVMYPRRHQWYQEGILTFEPHSCFGTYPRLFINVSYYMEWILETIKL</sequence>
<dbReference type="Gene3D" id="2.40.10.10">
    <property type="entry name" value="Trypsin-like serine proteases"/>
    <property type="match status" value="2"/>
</dbReference>
<keyword evidence="1 8" id="KW-0645">Protease</keyword>
<evidence type="ECO:0000256" key="8">
    <source>
        <dbReference type="RuleBase" id="RU366078"/>
    </source>
</evidence>
<evidence type="ECO:0000313" key="11">
    <source>
        <dbReference type="EMBL" id="KAF2900363.1"/>
    </source>
</evidence>
<keyword evidence="12" id="KW-1185">Reference proteome</keyword>
<dbReference type="PROSITE" id="PS50240">
    <property type="entry name" value="TRYPSIN_DOM"/>
    <property type="match status" value="1"/>
</dbReference>
<dbReference type="EMBL" id="VTPC01002236">
    <property type="protein sequence ID" value="KAF2900363.1"/>
    <property type="molecule type" value="Genomic_DNA"/>
</dbReference>
<evidence type="ECO:0000256" key="1">
    <source>
        <dbReference type="ARBA" id="ARBA00022670"/>
    </source>
</evidence>
<feature type="chain" id="PRO_5035489470" description="CLIP domain-containing serine protease" evidence="8">
    <location>
        <begin position="23"/>
        <end position="365"/>
    </location>
</feature>
<proteinExistence type="inferred from homology"/>
<dbReference type="Pfam" id="PF12032">
    <property type="entry name" value="CLIP"/>
    <property type="match status" value="1"/>
</dbReference>
<dbReference type="InterPro" id="IPR001254">
    <property type="entry name" value="Trypsin_dom"/>
</dbReference>
<evidence type="ECO:0000256" key="4">
    <source>
        <dbReference type="ARBA" id="ARBA00022825"/>
    </source>
</evidence>
<keyword evidence="8" id="KW-0964">Secreted</keyword>
<dbReference type="InterPro" id="IPR051487">
    <property type="entry name" value="Ser/Thr_Proteases_Immune/Dev"/>
</dbReference>
<name>A0A8K0DBV8_IGNLU</name>
<dbReference type="AlphaFoldDB" id="A0A8K0DBV8"/>
<dbReference type="Gene3D" id="3.30.1640.30">
    <property type="match status" value="1"/>
</dbReference>
<feature type="domain" description="Peptidase S1" evidence="9">
    <location>
        <begin position="108"/>
        <end position="364"/>
    </location>
</feature>
<dbReference type="GO" id="GO:0005576">
    <property type="term" value="C:extracellular region"/>
    <property type="evidence" value="ECO:0007669"/>
    <property type="project" value="UniProtKB-SubCell"/>
</dbReference>
<dbReference type="InterPro" id="IPR001314">
    <property type="entry name" value="Peptidase_S1A"/>
</dbReference>
<dbReference type="SMART" id="SM00020">
    <property type="entry name" value="Tryp_SPc"/>
    <property type="match status" value="1"/>
</dbReference>
<keyword evidence="2 8" id="KW-0732">Signal</keyword>
<dbReference type="PANTHER" id="PTHR24256">
    <property type="entry name" value="TRYPTASE-RELATED"/>
    <property type="match status" value="1"/>
</dbReference>
<dbReference type="InterPro" id="IPR038565">
    <property type="entry name" value="CLIP_sf"/>
</dbReference>
<dbReference type="SUPFAM" id="SSF50494">
    <property type="entry name" value="Trypsin-like serine proteases"/>
    <property type="match status" value="1"/>
</dbReference>
<dbReference type="SMART" id="SM00680">
    <property type="entry name" value="CLIP"/>
    <property type="match status" value="1"/>
</dbReference>
<dbReference type="PRINTS" id="PR00722">
    <property type="entry name" value="CHYMOTRYPSIN"/>
</dbReference>
<dbReference type="InterPro" id="IPR043504">
    <property type="entry name" value="Peptidase_S1_PA_chymotrypsin"/>
</dbReference>
<keyword evidence="5" id="KW-1015">Disulfide bond</keyword>
<dbReference type="OrthoDB" id="6732254at2759"/>
<keyword evidence="6" id="KW-0325">Glycoprotein</keyword>
<dbReference type="InterPro" id="IPR009003">
    <property type="entry name" value="Peptidase_S1_PA"/>
</dbReference>
<dbReference type="GO" id="GO:0006508">
    <property type="term" value="P:proteolysis"/>
    <property type="evidence" value="ECO:0007669"/>
    <property type="project" value="UniProtKB-KW"/>
</dbReference>
<keyword evidence="3 8" id="KW-0378">Hydrolase</keyword>
<evidence type="ECO:0000256" key="2">
    <source>
        <dbReference type="ARBA" id="ARBA00022729"/>
    </source>
</evidence>
<comment type="domain">
    <text evidence="8">The clip domain consists of 35-55 residues which are 'knitted' together usually by 3 conserved disulfide bonds forming a clip-like compact structure.</text>
</comment>
<dbReference type="FunFam" id="2.40.10.10:FF:000028">
    <property type="entry name" value="Serine protease easter"/>
    <property type="match status" value="1"/>
</dbReference>
<dbReference type="Pfam" id="PF00089">
    <property type="entry name" value="Trypsin"/>
    <property type="match status" value="1"/>
</dbReference>
<dbReference type="GO" id="GO:0004252">
    <property type="term" value="F:serine-type endopeptidase activity"/>
    <property type="evidence" value="ECO:0007669"/>
    <property type="project" value="UniProtKB-UniRule"/>
</dbReference>
<evidence type="ECO:0000256" key="6">
    <source>
        <dbReference type="ARBA" id="ARBA00023180"/>
    </source>
</evidence>
<dbReference type="Proteomes" id="UP000801492">
    <property type="component" value="Unassembled WGS sequence"/>
</dbReference>
<gene>
    <name evidence="11" type="ORF">ILUMI_05822</name>
</gene>
<comment type="caution">
    <text evidence="11">The sequence shown here is derived from an EMBL/GenBank/DDBJ whole genome shotgun (WGS) entry which is preliminary data.</text>
</comment>
<evidence type="ECO:0000313" key="12">
    <source>
        <dbReference type="Proteomes" id="UP000801492"/>
    </source>
</evidence>
<feature type="signal peptide" evidence="8">
    <location>
        <begin position="1"/>
        <end position="22"/>
    </location>
</feature>
<keyword evidence="4 8" id="KW-0720">Serine protease</keyword>
<dbReference type="PROSITE" id="PS51888">
    <property type="entry name" value="CLIP"/>
    <property type="match status" value="1"/>
</dbReference>
<feature type="domain" description="Clip" evidence="10">
    <location>
        <begin position="24"/>
        <end position="71"/>
    </location>
</feature>
<evidence type="ECO:0000259" key="10">
    <source>
        <dbReference type="PROSITE" id="PS51888"/>
    </source>
</evidence>
<dbReference type="InterPro" id="IPR022700">
    <property type="entry name" value="CLIP"/>
</dbReference>
<dbReference type="EC" id="3.4.21.-" evidence="8"/>
<dbReference type="CDD" id="cd00190">
    <property type="entry name" value="Tryp_SPc"/>
    <property type="match status" value="1"/>
</dbReference>
<protein>
    <recommendedName>
        <fullName evidence="8">CLIP domain-containing serine protease</fullName>
        <ecNumber evidence="8">3.4.21.-</ecNumber>
    </recommendedName>
</protein>
<reference evidence="11" key="1">
    <citation type="submission" date="2019-08" db="EMBL/GenBank/DDBJ databases">
        <title>The genome of the North American firefly Photinus pyralis.</title>
        <authorList>
            <consortium name="Photinus pyralis genome working group"/>
            <person name="Fallon T.R."/>
            <person name="Sander Lower S.E."/>
            <person name="Weng J.-K."/>
        </authorList>
    </citation>
    <scope>NUCLEOTIDE SEQUENCE</scope>
    <source>
        <strain evidence="11">TRF0915ILg1</strain>
        <tissue evidence="11">Whole body</tissue>
    </source>
</reference>
<organism evidence="11 12">
    <name type="scientific">Ignelater luminosus</name>
    <name type="common">Cucubano</name>
    <name type="synonym">Pyrophorus luminosus</name>
    <dbReference type="NCBI Taxonomy" id="2038154"/>
    <lineage>
        <taxon>Eukaryota</taxon>
        <taxon>Metazoa</taxon>
        <taxon>Ecdysozoa</taxon>
        <taxon>Arthropoda</taxon>
        <taxon>Hexapoda</taxon>
        <taxon>Insecta</taxon>
        <taxon>Pterygota</taxon>
        <taxon>Neoptera</taxon>
        <taxon>Endopterygota</taxon>
        <taxon>Coleoptera</taxon>
        <taxon>Polyphaga</taxon>
        <taxon>Elateriformia</taxon>
        <taxon>Elateroidea</taxon>
        <taxon>Elateridae</taxon>
        <taxon>Agrypninae</taxon>
        <taxon>Pyrophorini</taxon>
        <taxon>Ignelater</taxon>
    </lineage>
</organism>
<evidence type="ECO:0000256" key="5">
    <source>
        <dbReference type="ARBA" id="ARBA00023157"/>
    </source>
</evidence>
<evidence type="ECO:0000256" key="7">
    <source>
        <dbReference type="ARBA" id="ARBA00024195"/>
    </source>
</evidence>
<comment type="subcellular location">
    <subcellularLocation>
        <location evidence="8">Secreted</location>
    </subcellularLocation>
</comment>